<gene>
    <name evidence="8" type="ORF">QE152_g30755</name>
</gene>
<evidence type="ECO:0000313" key="9">
    <source>
        <dbReference type="Proteomes" id="UP001458880"/>
    </source>
</evidence>
<evidence type="ECO:0000313" key="8">
    <source>
        <dbReference type="EMBL" id="KAK9701203.1"/>
    </source>
</evidence>
<evidence type="ECO:0000256" key="4">
    <source>
        <dbReference type="ARBA" id="ARBA00022638"/>
    </source>
</evidence>
<comment type="caution">
    <text evidence="8">The sequence shown here is derived from an EMBL/GenBank/DDBJ whole genome shotgun (WGS) entry which is preliminary data.</text>
</comment>
<dbReference type="AlphaFoldDB" id="A0AAW1JDR4"/>
<dbReference type="Proteomes" id="UP001458880">
    <property type="component" value="Unassembled WGS sequence"/>
</dbReference>
<dbReference type="GO" id="GO:0042742">
    <property type="term" value="P:defense response to bacterium"/>
    <property type="evidence" value="ECO:0007669"/>
    <property type="project" value="UniProtKB-KW"/>
</dbReference>
<dbReference type="InterPro" id="IPR008597">
    <property type="entry name" value="Invert_lysozyme"/>
</dbReference>
<dbReference type="GO" id="GO:0031640">
    <property type="term" value="P:killing of cells of another organism"/>
    <property type="evidence" value="ECO:0007669"/>
    <property type="project" value="UniProtKB-KW"/>
</dbReference>
<proteinExistence type="predicted"/>
<sequence length="160" mass="18253">MIFLIYIIYAVAYLTIGNSALPNQLNTPNHLCVTCICHARTGCFSLQNCANYSINYKYWEIAGAPTLSNESEVNQESYQACIADDNCIINTIMRYVEVLNKKDCICDEMFDCRDKLSLHLYGENCSVKMARTPQRRYNNCARRNSLPILDPNIECVDVDL</sequence>
<keyword evidence="5" id="KW-0378">Hydrolase</keyword>
<evidence type="ECO:0000256" key="5">
    <source>
        <dbReference type="ARBA" id="ARBA00022801"/>
    </source>
</evidence>
<evidence type="ECO:0000256" key="7">
    <source>
        <dbReference type="SAM" id="SignalP"/>
    </source>
</evidence>
<evidence type="ECO:0000256" key="2">
    <source>
        <dbReference type="ARBA" id="ARBA00012732"/>
    </source>
</evidence>
<keyword evidence="4" id="KW-0081">Bacteriolytic enzyme</keyword>
<dbReference type="Pfam" id="PF05497">
    <property type="entry name" value="Destabilase"/>
    <property type="match status" value="1"/>
</dbReference>
<comment type="catalytic activity">
    <reaction evidence="1">
        <text>Hydrolysis of (1-&gt;4)-beta-linkages between N-acetylmuramic acid and N-acetyl-D-glucosamine residues in a peptidoglycan and between N-acetyl-D-glucosamine residues in chitodextrins.</text>
        <dbReference type="EC" id="3.2.1.17"/>
    </reaction>
</comment>
<feature type="chain" id="PRO_5043833605" description="lysozyme" evidence="7">
    <location>
        <begin position="20"/>
        <end position="160"/>
    </location>
</feature>
<keyword evidence="9" id="KW-1185">Reference proteome</keyword>
<protein>
    <recommendedName>
        <fullName evidence="2">lysozyme</fullName>
        <ecNumber evidence="2">3.2.1.17</ecNumber>
    </recommendedName>
</protein>
<dbReference type="GO" id="GO:0003796">
    <property type="term" value="F:lysozyme activity"/>
    <property type="evidence" value="ECO:0007669"/>
    <property type="project" value="UniProtKB-EC"/>
</dbReference>
<name>A0AAW1JDR4_POPJA</name>
<evidence type="ECO:0000256" key="1">
    <source>
        <dbReference type="ARBA" id="ARBA00000632"/>
    </source>
</evidence>
<evidence type="ECO:0000256" key="3">
    <source>
        <dbReference type="ARBA" id="ARBA00022529"/>
    </source>
</evidence>
<dbReference type="PROSITE" id="PS51909">
    <property type="entry name" value="LYSOZYME_I"/>
    <property type="match status" value="1"/>
</dbReference>
<dbReference type="EMBL" id="JASPKY010000419">
    <property type="protein sequence ID" value="KAK9701203.1"/>
    <property type="molecule type" value="Genomic_DNA"/>
</dbReference>
<feature type="signal peptide" evidence="7">
    <location>
        <begin position="1"/>
        <end position="19"/>
    </location>
</feature>
<accession>A0AAW1JDR4</accession>
<keyword evidence="7" id="KW-0732">Signal</keyword>
<dbReference type="Gene3D" id="1.10.530.10">
    <property type="match status" value="1"/>
</dbReference>
<organism evidence="8 9">
    <name type="scientific">Popillia japonica</name>
    <name type="common">Japanese beetle</name>
    <dbReference type="NCBI Taxonomy" id="7064"/>
    <lineage>
        <taxon>Eukaryota</taxon>
        <taxon>Metazoa</taxon>
        <taxon>Ecdysozoa</taxon>
        <taxon>Arthropoda</taxon>
        <taxon>Hexapoda</taxon>
        <taxon>Insecta</taxon>
        <taxon>Pterygota</taxon>
        <taxon>Neoptera</taxon>
        <taxon>Endopterygota</taxon>
        <taxon>Coleoptera</taxon>
        <taxon>Polyphaga</taxon>
        <taxon>Scarabaeiformia</taxon>
        <taxon>Scarabaeidae</taxon>
        <taxon>Rutelinae</taxon>
        <taxon>Popillia</taxon>
    </lineage>
</organism>
<reference evidence="8 9" key="1">
    <citation type="journal article" date="2024" name="BMC Genomics">
        <title>De novo assembly and annotation of Popillia japonica's genome with initial clues to its potential as an invasive pest.</title>
        <authorList>
            <person name="Cucini C."/>
            <person name="Boschi S."/>
            <person name="Funari R."/>
            <person name="Cardaioli E."/>
            <person name="Iannotti N."/>
            <person name="Marturano G."/>
            <person name="Paoli F."/>
            <person name="Bruttini M."/>
            <person name="Carapelli A."/>
            <person name="Frati F."/>
            <person name="Nardi F."/>
        </authorList>
    </citation>
    <scope>NUCLEOTIDE SEQUENCE [LARGE SCALE GENOMIC DNA]</scope>
    <source>
        <strain evidence="8">DMR45628</strain>
    </source>
</reference>
<dbReference type="EC" id="3.2.1.17" evidence="2"/>
<evidence type="ECO:0000256" key="6">
    <source>
        <dbReference type="ARBA" id="ARBA00023295"/>
    </source>
</evidence>
<keyword evidence="3" id="KW-0929">Antimicrobial</keyword>
<keyword evidence="6" id="KW-0326">Glycosidase</keyword>